<feature type="compositionally biased region" description="Basic and acidic residues" evidence="3">
    <location>
        <begin position="163"/>
        <end position="177"/>
    </location>
</feature>
<feature type="region of interest" description="Disordered" evidence="3">
    <location>
        <begin position="67"/>
        <end position="177"/>
    </location>
</feature>
<keyword evidence="2" id="KW-0539">Nucleus</keyword>
<gene>
    <name evidence="5" type="ORF">WJX75_008038</name>
</gene>
<dbReference type="Proteomes" id="UP001491310">
    <property type="component" value="Unassembled WGS sequence"/>
</dbReference>
<dbReference type="EMBL" id="JALJOT010000002">
    <property type="protein sequence ID" value="KAK9917770.1"/>
    <property type="molecule type" value="Genomic_DNA"/>
</dbReference>
<accession>A0ABR2Z282</accession>
<evidence type="ECO:0000259" key="4">
    <source>
        <dbReference type="Pfam" id="PF00808"/>
    </source>
</evidence>
<evidence type="ECO:0000313" key="5">
    <source>
        <dbReference type="EMBL" id="KAK9917770.1"/>
    </source>
</evidence>
<name>A0ABR2Z282_9CHLO</name>
<dbReference type="InterPro" id="IPR050568">
    <property type="entry name" value="Transcr_DNA_Rep_Reg"/>
</dbReference>
<dbReference type="InterPro" id="IPR009072">
    <property type="entry name" value="Histone-fold"/>
</dbReference>
<evidence type="ECO:0000256" key="2">
    <source>
        <dbReference type="ARBA" id="ARBA00023242"/>
    </source>
</evidence>
<dbReference type="PANTHER" id="PTHR10252">
    <property type="entry name" value="HISTONE-LIKE TRANSCRIPTION FACTOR CCAAT-RELATED"/>
    <property type="match status" value="1"/>
</dbReference>
<evidence type="ECO:0000313" key="6">
    <source>
        <dbReference type="Proteomes" id="UP001491310"/>
    </source>
</evidence>
<dbReference type="Pfam" id="PF00808">
    <property type="entry name" value="CBFD_NFYB_HMF"/>
    <property type="match status" value="1"/>
</dbReference>
<sequence>MQADEDVGKIAQATPVILGRAVELFVKQLCDGAVGIASAKDARTLSAAHMKAFVMSHPTMDFLKQTVAGAPDLAAEDDEAAPKPKRRRKTAEEGPGSPKAGRGRGRKAALKVEEADEDPAELQKAAAVSADDETAGVKPEEMPSPVSEARASEAEPAVAGTAKQDDAGSERDPGADK</sequence>
<organism evidence="5 6">
    <name type="scientific">Coccomyxa subellipsoidea</name>
    <dbReference type="NCBI Taxonomy" id="248742"/>
    <lineage>
        <taxon>Eukaryota</taxon>
        <taxon>Viridiplantae</taxon>
        <taxon>Chlorophyta</taxon>
        <taxon>core chlorophytes</taxon>
        <taxon>Trebouxiophyceae</taxon>
        <taxon>Trebouxiophyceae incertae sedis</taxon>
        <taxon>Coccomyxaceae</taxon>
        <taxon>Coccomyxa</taxon>
    </lineage>
</organism>
<proteinExistence type="predicted"/>
<protein>
    <recommendedName>
        <fullName evidence="4">Transcription factor CBF/NF-Y/archaeal histone domain-containing protein</fullName>
    </recommendedName>
</protein>
<evidence type="ECO:0000256" key="3">
    <source>
        <dbReference type="SAM" id="MobiDB-lite"/>
    </source>
</evidence>
<comment type="subcellular location">
    <subcellularLocation>
        <location evidence="1">Nucleus</location>
    </subcellularLocation>
</comment>
<reference evidence="5 6" key="1">
    <citation type="journal article" date="2024" name="Nat. Commun.">
        <title>Phylogenomics reveals the evolutionary origins of lichenization in chlorophyte algae.</title>
        <authorList>
            <person name="Puginier C."/>
            <person name="Libourel C."/>
            <person name="Otte J."/>
            <person name="Skaloud P."/>
            <person name="Haon M."/>
            <person name="Grisel S."/>
            <person name="Petersen M."/>
            <person name="Berrin J.G."/>
            <person name="Delaux P.M."/>
            <person name="Dal Grande F."/>
            <person name="Keller J."/>
        </authorList>
    </citation>
    <scope>NUCLEOTIDE SEQUENCE [LARGE SCALE GENOMIC DNA]</scope>
    <source>
        <strain evidence="5 6">SAG 216-7</strain>
    </source>
</reference>
<dbReference type="InterPro" id="IPR003958">
    <property type="entry name" value="CBFA_NFYB_domain"/>
</dbReference>
<feature type="domain" description="Transcription factor CBF/NF-Y/archaeal histone" evidence="4">
    <location>
        <begin position="1"/>
        <end position="52"/>
    </location>
</feature>
<dbReference type="CDD" id="cd22906">
    <property type="entry name" value="HFD_DRAP1"/>
    <property type="match status" value="1"/>
</dbReference>
<comment type="caution">
    <text evidence="5">The sequence shown here is derived from an EMBL/GenBank/DDBJ whole genome shotgun (WGS) entry which is preliminary data.</text>
</comment>
<dbReference type="PANTHER" id="PTHR10252:SF5">
    <property type="entry name" value="DR1-ASSOCIATED COREPRESSOR"/>
    <property type="match status" value="1"/>
</dbReference>
<dbReference type="Gene3D" id="1.10.20.10">
    <property type="entry name" value="Histone, subunit A"/>
    <property type="match status" value="1"/>
</dbReference>
<evidence type="ECO:0000256" key="1">
    <source>
        <dbReference type="ARBA" id="ARBA00004123"/>
    </source>
</evidence>
<dbReference type="SUPFAM" id="SSF47113">
    <property type="entry name" value="Histone-fold"/>
    <property type="match status" value="1"/>
</dbReference>
<keyword evidence="6" id="KW-1185">Reference proteome</keyword>